<comment type="caution">
    <text evidence="2">The sequence shown here is derived from an EMBL/GenBank/DDBJ whole genome shotgun (WGS) entry which is preliminary data.</text>
</comment>
<evidence type="ECO:0000313" key="2">
    <source>
        <dbReference type="EMBL" id="GAD06082.1"/>
    </source>
</evidence>
<keyword evidence="1" id="KW-0472">Membrane</keyword>
<name>T1CQF6_9PORP</name>
<organism evidence="2 3">
    <name type="scientific">Porphyromonas crevioricanis JCM 15906</name>
    <dbReference type="NCBI Taxonomy" id="1305617"/>
    <lineage>
        <taxon>Bacteria</taxon>
        <taxon>Pseudomonadati</taxon>
        <taxon>Bacteroidota</taxon>
        <taxon>Bacteroidia</taxon>
        <taxon>Bacteroidales</taxon>
        <taxon>Porphyromonadaceae</taxon>
        <taxon>Porphyromonas</taxon>
    </lineage>
</organism>
<accession>T1CQF6</accession>
<dbReference type="AlphaFoldDB" id="T1CQF6"/>
<keyword evidence="1" id="KW-1133">Transmembrane helix</keyword>
<sequence>MFYYLVLRFFFGLVFLLKSGSLRSVFLLFFGLLRSCFWLTRERTKILSCERKLFLLC</sequence>
<dbReference type="EMBL" id="BAOU01000055">
    <property type="protein sequence ID" value="GAD06082.1"/>
    <property type="molecule type" value="Genomic_DNA"/>
</dbReference>
<evidence type="ECO:0000256" key="1">
    <source>
        <dbReference type="SAM" id="Phobius"/>
    </source>
</evidence>
<feature type="transmembrane region" description="Helical" evidence="1">
    <location>
        <begin position="6"/>
        <end position="33"/>
    </location>
</feature>
<gene>
    <name evidence="2" type="ORF">PORCRE_1804</name>
</gene>
<proteinExistence type="predicted"/>
<keyword evidence="1" id="KW-0812">Transmembrane</keyword>
<reference evidence="2 3" key="2">
    <citation type="journal article" date="2013" name="Genome Announc.">
        <title>Draft Genome Sequences of Porphyromonas crevioricanis JCM 15906T and Porphyromonas cansulci JCM 13913T Isolated from a Canine Oral Cavity.</title>
        <authorList>
            <person name="Sakamoto M."/>
            <person name="Tanaka N."/>
            <person name="Shiwa Y."/>
            <person name="Yoshikawa H."/>
            <person name="Ohkuma M."/>
        </authorList>
    </citation>
    <scope>NUCLEOTIDE SEQUENCE [LARGE SCALE GENOMIC DNA]</scope>
    <source>
        <strain evidence="2 3">JCM 15906</strain>
    </source>
</reference>
<evidence type="ECO:0000313" key="3">
    <source>
        <dbReference type="Proteomes" id="UP000018031"/>
    </source>
</evidence>
<dbReference type="Proteomes" id="UP000018031">
    <property type="component" value="Unassembled WGS sequence"/>
</dbReference>
<reference evidence="3" key="1">
    <citation type="journal article" date="2013" name="Genome">
        <title>Draft Genome Sequences of Porphyromonas crevioricanis JCM 15906T and Porphyromonas cansulci JCM 13913T Isolated from a Canine Oral Cavity.</title>
        <authorList>
            <person name="Sakamoto M."/>
            <person name="Tanaka N."/>
            <person name="Shiwa Y."/>
            <person name="Yoshikawa H."/>
            <person name="Ohkuma M."/>
        </authorList>
    </citation>
    <scope>NUCLEOTIDE SEQUENCE [LARGE SCALE GENOMIC DNA]</scope>
    <source>
        <strain evidence="3">JCM 15906</strain>
    </source>
</reference>
<protein>
    <submittedName>
        <fullName evidence="2">Uncharacterized protein</fullName>
    </submittedName>
</protein>